<feature type="compositionally biased region" description="Basic and acidic residues" evidence="1">
    <location>
        <begin position="23"/>
        <end position="48"/>
    </location>
</feature>
<dbReference type="AlphaFoldDB" id="A0A812Q741"/>
<dbReference type="EMBL" id="CAJNDS010002203">
    <property type="protein sequence ID" value="CAE7370318.1"/>
    <property type="molecule type" value="Genomic_DNA"/>
</dbReference>
<keyword evidence="5" id="KW-1185">Reference proteome</keyword>
<evidence type="ECO:0000313" key="3">
    <source>
        <dbReference type="EMBL" id="CAE7370307.1"/>
    </source>
</evidence>
<evidence type="ECO:0000313" key="5">
    <source>
        <dbReference type="Proteomes" id="UP000604046"/>
    </source>
</evidence>
<gene>
    <name evidence="3" type="ORF">SNAT2548_LOCUS20198</name>
    <name evidence="4" type="ORF">SNAT2548_LOCUS20199</name>
</gene>
<feature type="region of interest" description="Disordered" evidence="1">
    <location>
        <begin position="1"/>
        <end position="48"/>
    </location>
</feature>
<dbReference type="EMBL" id="CAJNDS010002203">
    <property type="protein sequence ID" value="CAE7370307.1"/>
    <property type="molecule type" value="Genomic_DNA"/>
</dbReference>
<evidence type="ECO:0000313" key="4">
    <source>
        <dbReference type="EMBL" id="CAE7370318.1"/>
    </source>
</evidence>
<keyword evidence="2" id="KW-0812">Transmembrane</keyword>
<protein>
    <recommendedName>
        <fullName evidence="6">Transmembrane protein</fullName>
    </recommendedName>
</protein>
<evidence type="ECO:0000256" key="1">
    <source>
        <dbReference type="SAM" id="MobiDB-lite"/>
    </source>
</evidence>
<feature type="transmembrane region" description="Helical" evidence="2">
    <location>
        <begin position="126"/>
        <end position="147"/>
    </location>
</feature>
<name>A0A812Q741_9DINO</name>
<dbReference type="Proteomes" id="UP000604046">
    <property type="component" value="Unassembled WGS sequence"/>
</dbReference>
<keyword evidence="2" id="KW-1133">Transmembrane helix</keyword>
<comment type="caution">
    <text evidence="3">The sequence shown here is derived from an EMBL/GenBank/DDBJ whole genome shotgun (WGS) entry which is preliminary data.</text>
</comment>
<accession>A0A812Q741</accession>
<evidence type="ECO:0008006" key="6">
    <source>
        <dbReference type="Google" id="ProtNLM"/>
    </source>
</evidence>
<organism evidence="3 5">
    <name type="scientific">Symbiodinium natans</name>
    <dbReference type="NCBI Taxonomy" id="878477"/>
    <lineage>
        <taxon>Eukaryota</taxon>
        <taxon>Sar</taxon>
        <taxon>Alveolata</taxon>
        <taxon>Dinophyceae</taxon>
        <taxon>Suessiales</taxon>
        <taxon>Symbiodiniaceae</taxon>
        <taxon>Symbiodinium</taxon>
    </lineage>
</organism>
<evidence type="ECO:0000256" key="2">
    <source>
        <dbReference type="SAM" id="Phobius"/>
    </source>
</evidence>
<proteinExistence type="predicted"/>
<reference evidence="3" key="1">
    <citation type="submission" date="2021-02" db="EMBL/GenBank/DDBJ databases">
        <authorList>
            <person name="Dougan E. K."/>
            <person name="Rhodes N."/>
            <person name="Thang M."/>
            <person name="Chan C."/>
        </authorList>
    </citation>
    <scope>NUCLEOTIDE SEQUENCE</scope>
</reference>
<feature type="transmembrane region" description="Helical" evidence="2">
    <location>
        <begin position="97"/>
        <end position="114"/>
    </location>
</feature>
<keyword evidence="2" id="KW-0472">Membrane</keyword>
<sequence length="165" mass="17557">MAPAPVEVVEVEPVTDDVQNSFEVEKPKKSRADSPAPKKEGKESKEQDLKDVAKILAAEALDKKATMQTQTPAAAAAAAAPAEAKTTSCRVHDKKKLAALIIVVCALLATGMFEDYRARGLAIMKLATVPFAVTTSLMGVAASLYVLRGKFGKLSIPFRTAKKDD</sequence>